<dbReference type="GeneID" id="68615441"/>
<name>A0AAV3UH49_9EURY</name>
<dbReference type="AlphaFoldDB" id="A0AAV3UH49"/>
<organism evidence="3 4">
    <name type="scientific">Haladaptatus pallidirubidus</name>
    <dbReference type="NCBI Taxonomy" id="1008152"/>
    <lineage>
        <taxon>Archaea</taxon>
        <taxon>Methanobacteriati</taxon>
        <taxon>Methanobacteriota</taxon>
        <taxon>Stenosarchaea group</taxon>
        <taxon>Halobacteria</taxon>
        <taxon>Halobacteriales</taxon>
        <taxon>Haladaptataceae</taxon>
        <taxon>Haladaptatus</taxon>
    </lineage>
</organism>
<dbReference type="SUPFAM" id="SSF52402">
    <property type="entry name" value="Adenine nucleotide alpha hydrolases-like"/>
    <property type="match status" value="1"/>
</dbReference>
<protein>
    <submittedName>
        <fullName evidence="3">Universal stress protein</fullName>
    </submittedName>
</protein>
<evidence type="ECO:0000256" key="1">
    <source>
        <dbReference type="ARBA" id="ARBA00008791"/>
    </source>
</evidence>
<dbReference type="Gene3D" id="3.40.50.620">
    <property type="entry name" value="HUPs"/>
    <property type="match status" value="1"/>
</dbReference>
<gene>
    <name evidence="3" type="ORF">GCM10025751_23030</name>
</gene>
<dbReference type="Pfam" id="PF00582">
    <property type="entry name" value="Usp"/>
    <property type="match status" value="1"/>
</dbReference>
<dbReference type="PANTHER" id="PTHR46268:SF6">
    <property type="entry name" value="UNIVERSAL STRESS PROTEIN UP12"/>
    <property type="match status" value="1"/>
</dbReference>
<evidence type="ECO:0000313" key="3">
    <source>
        <dbReference type="EMBL" id="GAA5049804.1"/>
    </source>
</evidence>
<dbReference type="InterPro" id="IPR006016">
    <property type="entry name" value="UspA"/>
</dbReference>
<dbReference type="CDD" id="cd00293">
    <property type="entry name" value="USP-like"/>
    <property type="match status" value="1"/>
</dbReference>
<comment type="similarity">
    <text evidence="1">Belongs to the universal stress protein A family.</text>
</comment>
<evidence type="ECO:0000313" key="4">
    <source>
        <dbReference type="Proteomes" id="UP001501729"/>
    </source>
</evidence>
<dbReference type="Proteomes" id="UP001501729">
    <property type="component" value="Unassembled WGS sequence"/>
</dbReference>
<comment type="caution">
    <text evidence="3">The sequence shown here is derived from an EMBL/GenBank/DDBJ whole genome shotgun (WGS) entry which is preliminary data.</text>
</comment>
<proteinExistence type="inferred from homology"/>
<feature type="domain" description="UspA" evidence="2">
    <location>
        <begin position="3"/>
        <end position="136"/>
    </location>
</feature>
<dbReference type="RefSeq" id="WP_227777329.1">
    <property type="nucleotide sequence ID" value="NZ_BAABKX010000007.1"/>
</dbReference>
<accession>A0AAV3UH49</accession>
<keyword evidence="4" id="KW-1185">Reference proteome</keyword>
<evidence type="ECO:0000259" key="2">
    <source>
        <dbReference type="Pfam" id="PF00582"/>
    </source>
</evidence>
<dbReference type="InterPro" id="IPR014729">
    <property type="entry name" value="Rossmann-like_a/b/a_fold"/>
</dbReference>
<dbReference type="EMBL" id="BAABKX010000007">
    <property type="protein sequence ID" value="GAA5049804.1"/>
    <property type="molecule type" value="Genomic_DNA"/>
</dbReference>
<sequence length="146" mass="15754">MVIIAAVDRSTRATYTVEEAAQLARAFDESLHVVHALTRSEFVDLGKTNAQAGEPLDMDQIRAAAAEMVQDAISDVAIQYEAVGLVGDPADKIVEYANDQNARYIVVTPRKRSPTGKVLFGSFAQSVLLEANCPVVTCIKENTTKA</sequence>
<reference evidence="3 4" key="1">
    <citation type="journal article" date="2019" name="Int. J. Syst. Evol. Microbiol.">
        <title>The Global Catalogue of Microorganisms (GCM) 10K type strain sequencing project: providing services to taxonomists for standard genome sequencing and annotation.</title>
        <authorList>
            <consortium name="The Broad Institute Genomics Platform"/>
            <consortium name="The Broad Institute Genome Sequencing Center for Infectious Disease"/>
            <person name="Wu L."/>
            <person name="Ma J."/>
        </authorList>
    </citation>
    <scope>NUCLEOTIDE SEQUENCE [LARGE SCALE GENOMIC DNA]</scope>
    <source>
        <strain evidence="3 4">JCM 17504</strain>
    </source>
</reference>
<dbReference type="PANTHER" id="PTHR46268">
    <property type="entry name" value="STRESS RESPONSE PROTEIN NHAX"/>
    <property type="match status" value="1"/>
</dbReference>